<evidence type="ECO:0000313" key="6">
    <source>
        <dbReference type="EMBL" id="TNC73749.1"/>
    </source>
</evidence>
<evidence type="ECO:0000259" key="5">
    <source>
        <dbReference type="PROSITE" id="PS51733"/>
    </source>
</evidence>
<dbReference type="Proteomes" id="UP000305709">
    <property type="component" value="Unassembled WGS sequence"/>
</dbReference>
<accession>A0A5C4NMY7</accession>
<evidence type="ECO:0000256" key="4">
    <source>
        <dbReference type="ARBA" id="ARBA00047846"/>
    </source>
</evidence>
<dbReference type="EMBL" id="VDFV01000003">
    <property type="protein sequence ID" value="TNC73749.1"/>
    <property type="molecule type" value="Genomic_DNA"/>
</dbReference>
<keyword evidence="1 6" id="KW-0436">Ligase</keyword>
<dbReference type="EC" id="6.3.4.15" evidence="3"/>
<protein>
    <recommendedName>
        <fullName evidence="3">biotin--[biotin carboxyl-carrier protein] ligase</fullName>
        <ecNumber evidence="3">6.3.4.15</ecNumber>
    </recommendedName>
</protein>
<dbReference type="InterPro" id="IPR004143">
    <property type="entry name" value="BPL_LPL_catalytic"/>
</dbReference>
<dbReference type="InterPro" id="IPR045864">
    <property type="entry name" value="aa-tRNA-synth_II/BPL/LPL"/>
</dbReference>
<dbReference type="Pfam" id="PF03099">
    <property type="entry name" value="BPL_LplA_LipB"/>
    <property type="match status" value="1"/>
</dbReference>
<reference evidence="6 7" key="1">
    <citation type="submission" date="2019-06" db="EMBL/GenBank/DDBJ databases">
        <authorList>
            <person name="Jiang L."/>
        </authorList>
    </citation>
    <scope>NUCLEOTIDE SEQUENCE [LARGE SCALE GENOMIC DNA]</scope>
    <source>
        <strain evidence="6 7">YIM 48858</strain>
    </source>
</reference>
<dbReference type="InterPro" id="IPR003142">
    <property type="entry name" value="BPL_C"/>
</dbReference>
<dbReference type="OrthoDB" id="9807064at2"/>
<dbReference type="PANTHER" id="PTHR12835:SF5">
    <property type="entry name" value="BIOTIN--PROTEIN LIGASE"/>
    <property type="match status" value="1"/>
</dbReference>
<comment type="caution">
    <text evidence="6">The sequence shown here is derived from an EMBL/GenBank/DDBJ whole genome shotgun (WGS) entry which is preliminary data.</text>
</comment>
<keyword evidence="7" id="KW-1185">Reference proteome</keyword>
<gene>
    <name evidence="6" type="ORF">FHG71_04530</name>
</gene>
<sequence length="253" mass="27498">MSTEPLPHGLWPEGYALVVLDEVDSTMAEARRRAPALDRPTWIMARRQSNAKGRRGRTWLGGDGNLAATLVYKPWCTPAQAANRSFMVANALFESLALYIDRSALSLKWPNDVLLNGGKVAGILLESASSTGPLVDWLSIGIGVNLSKAPHDLRTEFAPVSLAGEGGEVVAPEEFLHVLAGHFATQELKLGTWGFPRIREDWLANAARLGEIVTARTATREITGVFETVDQAGNLILRVEGREVLIPAADVYF</sequence>
<evidence type="ECO:0000313" key="7">
    <source>
        <dbReference type="Proteomes" id="UP000305709"/>
    </source>
</evidence>
<dbReference type="Pfam" id="PF02237">
    <property type="entry name" value="BPL_C"/>
    <property type="match status" value="1"/>
</dbReference>
<dbReference type="CDD" id="cd16442">
    <property type="entry name" value="BPL"/>
    <property type="match status" value="1"/>
</dbReference>
<evidence type="ECO:0000256" key="3">
    <source>
        <dbReference type="ARBA" id="ARBA00024227"/>
    </source>
</evidence>
<name>A0A5C4NMY7_9RHOB</name>
<dbReference type="GO" id="GO:0005737">
    <property type="term" value="C:cytoplasm"/>
    <property type="evidence" value="ECO:0007669"/>
    <property type="project" value="TreeGrafter"/>
</dbReference>
<keyword evidence="2" id="KW-0092">Biotin</keyword>
<proteinExistence type="predicted"/>
<evidence type="ECO:0000256" key="1">
    <source>
        <dbReference type="ARBA" id="ARBA00022598"/>
    </source>
</evidence>
<dbReference type="Gene3D" id="3.30.930.10">
    <property type="entry name" value="Bira Bifunctional Protein, Domain 2"/>
    <property type="match status" value="1"/>
</dbReference>
<dbReference type="PROSITE" id="PS51733">
    <property type="entry name" value="BPL_LPL_CATALYTIC"/>
    <property type="match status" value="1"/>
</dbReference>
<dbReference type="NCBIfam" id="TIGR00121">
    <property type="entry name" value="birA_ligase"/>
    <property type="match status" value="1"/>
</dbReference>
<feature type="domain" description="BPL/LPL catalytic" evidence="5">
    <location>
        <begin position="2"/>
        <end position="191"/>
    </location>
</feature>
<dbReference type="AlphaFoldDB" id="A0A5C4NMY7"/>
<dbReference type="GO" id="GO:0004077">
    <property type="term" value="F:biotin--[biotin carboxyl-carrier protein] ligase activity"/>
    <property type="evidence" value="ECO:0007669"/>
    <property type="project" value="UniProtKB-EC"/>
</dbReference>
<evidence type="ECO:0000256" key="2">
    <source>
        <dbReference type="ARBA" id="ARBA00023267"/>
    </source>
</evidence>
<dbReference type="SUPFAM" id="SSF55681">
    <property type="entry name" value="Class II aaRS and biotin synthetases"/>
    <property type="match status" value="1"/>
</dbReference>
<dbReference type="RefSeq" id="WP_139080432.1">
    <property type="nucleotide sequence ID" value="NZ_VDFV01000003.1"/>
</dbReference>
<dbReference type="InterPro" id="IPR004408">
    <property type="entry name" value="Biotin_CoA_COase_ligase"/>
</dbReference>
<organism evidence="6 7">
    <name type="scientific">Rubellimicrobium roseum</name>
    <dbReference type="NCBI Taxonomy" id="687525"/>
    <lineage>
        <taxon>Bacteria</taxon>
        <taxon>Pseudomonadati</taxon>
        <taxon>Pseudomonadota</taxon>
        <taxon>Alphaproteobacteria</taxon>
        <taxon>Rhodobacterales</taxon>
        <taxon>Roseobacteraceae</taxon>
        <taxon>Rubellimicrobium</taxon>
    </lineage>
</organism>
<dbReference type="PANTHER" id="PTHR12835">
    <property type="entry name" value="BIOTIN PROTEIN LIGASE"/>
    <property type="match status" value="1"/>
</dbReference>
<comment type="catalytic activity">
    <reaction evidence="4">
        <text>biotin + L-lysyl-[protein] + ATP = N(6)-biotinyl-L-lysyl-[protein] + AMP + diphosphate + H(+)</text>
        <dbReference type="Rhea" id="RHEA:11756"/>
        <dbReference type="Rhea" id="RHEA-COMP:9752"/>
        <dbReference type="Rhea" id="RHEA-COMP:10505"/>
        <dbReference type="ChEBI" id="CHEBI:15378"/>
        <dbReference type="ChEBI" id="CHEBI:29969"/>
        <dbReference type="ChEBI" id="CHEBI:30616"/>
        <dbReference type="ChEBI" id="CHEBI:33019"/>
        <dbReference type="ChEBI" id="CHEBI:57586"/>
        <dbReference type="ChEBI" id="CHEBI:83144"/>
        <dbReference type="ChEBI" id="CHEBI:456215"/>
        <dbReference type="EC" id="6.3.4.15"/>
    </reaction>
</comment>